<evidence type="ECO:0000256" key="6">
    <source>
        <dbReference type="ARBA" id="ARBA00023136"/>
    </source>
</evidence>
<keyword evidence="5" id="KW-0406">Ion transport</keyword>
<protein>
    <submittedName>
        <fullName evidence="9">Membrane protein containing DUF204</fullName>
    </submittedName>
</protein>
<keyword evidence="4 8" id="KW-1133">Transmembrane helix</keyword>
<proteinExistence type="inferred from homology"/>
<evidence type="ECO:0000256" key="3">
    <source>
        <dbReference type="ARBA" id="ARBA00022692"/>
    </source>
</evidence>
<name>J9F3P3_9ZZZZ</name>
<reference evidence="9" key="1">
    <citation type="journal article" date="2012" name="PLoS ONE">
        <title>Gene sets for utilization of primary and secondary nutrition supplies in the distal gut of endangered iberian lynx.</title>
        <authorList>
            <person name="Alcaide M."/>
            <person name="Messina E."/>
            <person name="Richter M."/>
            <person name="Bargiela R."/>
            <person name="Peplies J."/>
            <person name="Huws S.A."/>
            <person name="Newbold C.J."/>
            <person name="Golyshin P.N."/>
            <person name="Simon M.A."/>
            <person name="Lopez G."/>
            <person name="Yakimov M.M."/>
            <person name="Ferrer M."/>
        </authorList>
    </citation>
    <scope>NUCLEOTIDE SEQUENCE</scope>
</reference>
<evidence type="ECO:0000256" key="7">
    <source>
        <dbReference type="ARBA" id="ARBA00023211"/>
    </source>
</evidence>
<accession>J9F3P3</accession>
<evidence type="ECO:0000313" key="9">
    <source>
        <dbReference type="EMBL" id="EJW89133.1"/>
    </source>
</evidence>
<dbReference type="HAMAP" id="MF_01521">
    <property type="entry name" value="MntP_pump"/>
    <property type="match status" value="1"/>
</dbReference>
<keyword evidence="7" id="KW-0464">Manganese</keyword>
<keyword evidence="6 8" id="KW-0472">Membrane</keyword>
<keyword evidence="1" id="KW-0813">Transport</keyword>
<dbReference type="GO" id="GO:0006811">
    <property type="term" value="P:monoatomic ion transport"/>
    <property type="evidence" value="ECO:0007669"/>
    <property type="project" value="UniProtKB-KW"/>
</dbReference>
<evidence type="ECO:0000256" key="1">
    <source>
        <dbReference type="ARBA" id="ARBA00022448"/>
    </source>
</evidence>
<gene>
    <name evidence="9" type="ORF">EVA_22758</name>
</gene>
<feature type="transmembrane region" description="Helical" evidence="8">
    <location>
        <begin position="166"/>
        <end position="187"/>
    </location>
</feature>
<comment type="caution">
    <text evidence="9">The sequence shown here is derived from an EMBL/GenBank/DDBJ whole genome shotgun (WGS) entry which is preliminary data.</text>
</comment>
<evidence type="ECO:0000256" key="8">
    <source>
        <dbReference type="SAM" id="Phobius"/>
    </source>
</evidence>
<feature type="transmembrane region" description="Helical" evidence="8">
    <location>
        <begin position="39"/>
        <end position="61"/>
    </location>
</feature>
<dbReference type="PANTHER" id="PTHR35529:SF1">
    <property type="entry name" value="MANGANESE EFFLUX PUMP MNTP-RELATED"/>
    <property type="match status" value="1"/>
</dbReference>
<evidence type="ECO:0000256" key="4">
    <source>
        <dbReference type="ARBA" id="ARBA00022989"/>
    </source>
</evidence>
<feature type="transmembrane region" description="Helical" evidence="8">
    <location>
        <begin position="67"/>
        <end position="84"/>
    </location>
</feature>
<keyword evidence="3 8" id="KW-0812">Transmembrane</keyword>
<dbReference type="InterPro" id="IPR022929">
    <property type="entry name" value="Put_MntP"/>
</dbReference>
<feature type="transmembrane region" description="Helical" evidence="8">
    <location>
        <begin position="6"/>
        <end position="27"/>
    </location>
</feature>
<dbReference type="EMBL" id="AMCI01009679">
    <property type="protein sequence ID" value="EJW89133.1"/>
    <property type="molecule type" value="Genomic_DNA"/>
</dbReference>
<feature type="transmembrane region" description="Helical" evidence="8">
    <location>
        <begin position="133"/>
        <end position="154"/>
    </location>
</feature>
<sequence length="188" mass="20591">MSLIELLLIAIALGMDCFTVSLTCGILQRRMGWQVMGMATLFGFFQGMMLLIGWAATSLFSQVLASYDHWIAFLLLSFLGVNMIREGRKPACERRIDPSRLVILLMLAVATSIDALAVGCSFVAMGVRSWAEILLSAAVVGLGSFLLSWFGKYIGIKMGHKFNWPASEMGGAILIIIGIKVLITHLWS</sequence>
<dbReference type="PANTHER" id="PTHR35529">
    <property type="entry name" value="MANGANESE EFFLUX PUMP MNTP-RELATED"/>
    <property type="match status" value="1"/>
</dbReference>
<evidence type="ECO:0000256" key="5">
    <source>
        <dbReference type="ARBA" id="ARBA00023065"/>
    </source>
</evidence>
<evidence type="ECO:0000256" key="2">
    <source>
        <dbReference type="ARBA" id="ARBA00022475"/>
    </source>
</evidence>
<dbReference type="Pfam" id="PF02659">
    <property type="entry name" value="Mntp"/>
    <property type="match status" value="1"/>
</dbReference>
<dbReference type="AlphaFoldDB" id="J9F3P3"/>
<keyword evidence="2" id="KW-1003">Cell membrane</keyword>
<organism evidence="9">
    <name type="scientific">gut metagenome</name>
    <dbReference type="NCBI Taxonomy" id="749906"/>
    <lineage>
        <taxon>unclassified sequences</taxon>
        <taxon>metagenomes</taxon>
        <taxon>organismal metagenomes</taxon>
    </lineage>
</organism>
<feature type="transmembrane region" description="Helical" evidence="8">
    <location>
        <begin position="104"/>
        <end position="127"/>
    </location>
</feature>
<dbReference type="InterPro" id="IPR003810">
    <property type="entry name" value="Mntp/YtaF"/>
</dbReference>